<reference evidence="5 6" key="1">
    <citation type="journal article" date="2017" name="DNA Res.">
        <title>Complete genome sequence and expression profile of the commercial lytic enzyme producer Lysobacter enzymogenes M497-1.</title>
        <authorList>
            <person name="Takami H."/>
            <person name="Toyoda A."/>
            <person name="Uchiyama I."/>
            <person name="Itoh T."/>
            <person name="Takaki Y."/>
            <person name="Arai W."/>
            <person name="Nishi S."/>
            <person name="Kawai M."/>
            <person name="Shinya K."/>
            <person name="Ikeda H."/>
        </authorList>
    </citation>
    <scope>NUCLEOTIDE SEQUENCE [LARGE SCALE GENOMIC DNA]</scope>
    <source>
        <strain evidence="5 6">M497-1</strain>
    </source>
</reference>
<evidence type="ECO:0000256" key="2">
    <source>
        <dbReference type="ARBA" id="ARBA00023125"/>
    </source>
</evidence>
<dbReference type="EMBL" id="AP014940">
    <property type="protein sequence ID" value="BAV98129.1"/>
    <property type="molecule type" value="Genomic_DNA"/>
</dbReference>
<feature type="domain" description="HTH araC/xylS-type" evidence="4">
    <location>
        <begin position="125"/>
        <end position="222"/>
    </location>
</feature>
<dbReference type="InterPro" id="IPR018060">
    <property type="entry name" value="HTH_AraC"/>
</dbReference>
<accession>A0AAU9AHM2</accession>
<organism evidence="5 6">
    <name type="scientific">Lysobacter enzymogenes</name>
    <dbReference type="NCBI Taxonomy" id="69"/>
    <lineage>
        <taxon>Bacteria</taxon>
        <taxon>Pseudomonadati</taxon>
        <taxon>Pseudomonadota</taxon>
        <taxon>Gammaproteobacteria</taxon>
        <taxon>Lysobacterales</taxon>
        <taxon>Lysobacteraceae</taxon>
        <taxon>Lysobacter</taxon>
    </lineage>
</organism>
<dbReference type="PANTHER" id="PTHR46796">
    <property type="entry name" value="HTH-TYPE TRANSCRIPTIONAL ACTIVATOR RHAS-RELATED"/>
    <property type="match status" value="1"/>
</dbReference>
<dbReference type="GO" id="GO:0003700">
    <property type="term" value="F:DNA-binding transcription factor activity"/>
    <property type="evidence" value="ECO:0007669"/>
    <property type="project" value="InterPro"/>
</dbReference>
<sequence>MPALPMPPWTGTLRIHEEFALAWAAPGDTAPHRHYCHQIVRAAHGVATATIDGELLREPVLAIASQREHRLQADERPCFLLFAEPSSFQLQALAEAITAAPAQADAIALAAARCRRPQTLDPRVAHCLQRIDGLLAEKIHAASLAAGVRLSLSQLERLCGAQLNLSVRRLVLWRRLRLAATEALRERSLTVAAHAAGFADSAHLSRAFRRFFGVRGSDLVRAMRLQS</sequence>
<keyword evidence="2" id="KW-0238">DNA-binding</keyword>
<dbReference type="InterPro" id="IPR050204">
    <property type="entry name" value="AraC_XylS_family_regulators"/>
</dbReference>
<evidence type="ECO:0000259" key="4">
    <source>
        <dbReference type="PROSITE" id="PS01124"/>
    </source>
</evidence>
<dbReference type="GO" id="GO:0043565">
    <property type="term" value="F:sequence-specific DNA binding"/>
    <property type="evidence" value="ECO:0007669"/>
    <property type="project" value="InterPro"/>
</dbReference>
<evidence type="ECO:0000256" key="1">
    <source>
        <dbReference type="ARBA" id="ARBA00023015"/>
    </source>
</evidence>
<proteinExistence type="predicted"/>
<dbReference type="SMART" id="SM00342">
    <property type="entry name" value="HTH_ARAC"/>
    <property type="match status" value="1"/>
</dbReference>
<dbReference type="PANTHER" id="PTHR46796:SF15">
    <property type="entry name" value="BLL1074 PROTEIN"/>
    <property type="match status" value="1"/>
</dbReference>
<dbReference type="GeneID" id="83064487"/>
<name>A0AAU9AHM2_LYSEN</name>
<keyword evidence="1" id="KW-0805">Transcription regulation</keyword>
<dbReference type="Pfam" id="PF12833">
    <property type="entry name" value="HTH_18"/>
    <property type="match status" value="1"/>
</dbReference>
<evidence type="ECO:0000313" key="6">
    <source>
        <dbReference type="Proteomes" id="UP000218824"/>
    </source>
</evidence>
<evidence type="ECO:0000256" key="3">
    <source>
        <dbReference type="ARBA" id="ARBA00023163"/>
    </source>
</evidence>
<dbReference type="RefSeq" id="WP_096378657.1">
    <property type="nucleotide sequence ID" value="NZ_AP014940.1"/>
</dbReference>
<dbReference type="Proteomes" id="UP000218824">
    <property type="component" value="Chromosome"/>
</dbReference>
<dbReference type="AlphaFoldDB" id="A0AAU9AHM2"/>
<evidence type="ECO:0000313" key="5">
    <source>
        <dbReference type="EMBL" id="BAV98129.1"/>
    </source>
</evidence>
<dbReference type="KEGG" id="lem:LEN_2642"/>
<dbReference type="PROSITE" id="PS01124">
    <property type="entry name" value="HTH_ARAC_FAMILY_2"/>
    <property type="match status" value="1"/>
</dbReference>
<keyword evidence="3" id="KW-0804">Transcription</keyword>
<gene>
    <name evidence="5" type="ORF">LEN_2642</name>
</gene>
<dbReference type="Gene3D" id="1.10.10.60">
    <property type="entry name" value="Homeodomain-like"/>
    <property type="match status" value="1"/>
</dbReference>
<protein>
    <submittedName>
        <fullName evidence="5">AraC family transcriptional regulator</fullName>
    </submittedName>
</protein>